<dbReference type="Gene3D" id="3.40.50.720">
    <property type="entry name" value="NAD(P)-binding Rossmann-like Domain"/>
    <property type="match status" value="1"/>
</dbReference>
<proteinExistence type="predicted"/>
<dbReference type="Pfam" id="PF00106">
    <property type="entry name" value="adh_short"/>
    <property type="match status" value="1"/>
</dbReference>
<dbReference type="SUPFAM" id="SSF51735">
    <property type="entry name" value="NAD(P)-binding Rossmann-fold domains"/>
    <property type="match status" value="1"/>
</dbReference>
<dbReference type="InterPro" id="IPR036291">
    <property type="entry name" value="NAD(P)-bd_dom_sf"/>
</dbReference>
<gene>
    <name evidence="1" type="ORF">ACFO0N_16600</name>
</gene>
<dbReference type="Proteomes" id="UP001595921">
    <property type="component" value="Unassembled WGS sequence"/>
</dbReference>
<comment type="caution">
    <text evidence="1">The sequence shown here is derived from an EMBL/GenBank/DDBJ whole genome shotgun (WGS) entry which is preliminary data.</text>
</comment>
<dbReference type="AlphaFoldDB" id="A0ABD5PFT4"/>
<keyword evidence="2" id="KW-1185">Reference proteome</keyword>
<dbReference type="EMBL" id="JBHSDS010000008">
    <property type="protein sequence ID" value="MFC4359564.1"/>
    <property type="molecule type" value="Genomic_DNA"/>
</dbReference>
<dbReference type="PANTHER" id="PTHR43431:SF7">
    <property type="entry name" value="OXIDOREDUCTASE, SHORT CHAIN DEHYDROGENASE_REDUCTASE FAMILY (AFU_ORTHOLOGUE AFUA_5G14000)"/>
    <property type="match status" value="1"/>
</dbReference>
<reference evidence="1 2" key="1">
    <citation type="journal article" date="2019" name="Int. J. Syst. Evol. Microbiol.">
        <title>The Global Catalogue of Microorganisms (GCM) 10K type strain sequencing project: providing services to taxonomists for standard genome sequencing and annotation.</title>
        <authorList>
            <consortium name="The Broad Institute Genomics Platform"/>
            <consortium name="The Broad Institute Genome Sequencing Center for Infectious Disease"/>
            <person name="Wu L."/>
            <person name="Ma J."/>
        </authorList>
    </citation>
    <scope>NUCLEOTIDE SEQUENCE [LARGE SCALE GENOMIC DNA]</scope>
    <source>
        <strain evidence="1 2">CGMCC 1.12553</strain>
    </source>
</reference>
<dbReference type="PRINTS" id="PR00081">
    <property type="entry name" value="GDHRDH"/>
</dbReference>
<accession>A0ABD5PFT4</accession>
<dbReference type="InterPro" id="IPR002347">
    <property type="entry name" value="SDR_fam"/>
</dbReference>
<dbReference type="PANTHER" id="PTHR43431">
    <property type="entry name" value="OXIDOREDUCTASE, SHORT CHAIN DEHYDROGENASE/REDUCTASE FAMILY (AFU_ORTHOLOGUE AFUA_5G14000)"/>
    <property type="match status" value="1"/>
</dbReference>
<evidence type="ECO:0000313" key="1">
    <source>
        <dbReference type="EMBL" id="MFC4359564.1"/>
    </source>
</evidence>
<sequence>MAHVTDTESPVAVVAGVGPGLGASLARRFAREGCRVALFARSEAYVEGLADDLPDPGEGLGVRVDLGNPASIRQGFERVREAFGPVDLLVNHASASPWDGLLDCTVRDFDDALDVGVRGAFCCSQEAVSDMLDAGGGTVVFTGATTSVRGRKGAVAFSAAKFGARGLAESMARELGPEGIHVAHVVLDGGILPPDREVDDPENYLDPDAIADSYWHLATQDRSAWTLELDLRPHTESF</sequence>
<evidence type="ECO:0000313" key="2">
    <source>
        <dbReference type="Proteomes" id="UP001595921"/>
    </source>
</evidence>
<name>A0ABD5PFT4_9EURY</name>
<dbReference type="RefSeq" id="WP_267621630.1">
    <property type="nucleotide sequence ID" value="NZ_JAODIW010000006.1"/>
</dbReference>
<organism evidence="1 2">
    <name type="scientific">Halobium salinum</name>
    <dbReference type="NCBI Taxonomy" id="1364940"/>
    <lineage>
        <taxon>Archaea</taxon>
        <taxon>Methanobacteriati</taxon>
        <taxon>Methanobacteriota</taxon>
        <taxon>Stenosarchaea group</taxon>
        <taxon>Halobacteria</taxon>
        <taxon>Halobacteriales</taxon>
        <taxon>Haloferacaceae</taxon>
        <taxon>Halobium</taxon>
    </lineage>
</organism>
<protein>
    <submittedName>
        <fullName evidence="1">SDR family NAD(P)-dependent oxidoreductase</fullName>
    </submittedName>
</protein>